<feature type="domain" description="PGG" evidence="10">
    <location>
        <begin position="470"/>
        <end position="575"/>
    </location>
</feature>
<comment type="caution">
    <text evidence="11">The sequence shown here is derived from an EMBL/GenBank/DDBJ whole genome shotgun (WGS) entry which is preliminary data.</text>
</comment>
<evidence type="ECO:0000256" key="3">
    <source>
        <dbReference type="ARBA" id="ARBA00022737"/>
    </source>
</evidence>
<feature type="repeat" description="ANK" evidence="7">
    <location>
        <begin position="253"/>
        <end position="285"/>
    </location>
</feature>
<keyword evidence="2 9" id="KW-0812">Transmembrane</keyword>
<accession>A0AAD6EKW8</accession>
<dbReference type="SUPFAM" id="SSF48403">
    <property type="entry name" value="Ankyrin repeat"/>
    <property type="match status" value="1"/>
</dbReference>
<dbReference type="InterPro" id="IPR002110">
    <property type="entry name" value="Ankyrin_rpt"/>
</dbReference>
<evidence type="ECO:0000256" key="4">
    <source>
        <dbReference type="ARBA" id="ARBA00022989"/>
    </source>
</evidence>
<sequence length="626" mass="68452">MAARVNSLRVNSVKKTKKSARSNQASNLKASQTDELLMNRQFLEACSQGDVNRCKILVEENTNILFSVTPHGNNCLHIAAMLGYEEFAKEAWSVCPSLFSGTNKDGETPLITALMAANVKLASDMLTAASERLRPDIEGGKPLNKMLLKVDGRGNNALHHALRNDFDELAVWLLDIEPGLSEQINKIEESPMHMAARKGFSEVVERLLESPNSQDSVPGKDSALHFAVAAGHKDIIEKLLKGRPELADHINEDGYTPLICAVSNNSLEIVKIFLRHNPNLAYVKSQGTGDKSEETGPESGETGPAGLTPFLAAALYGFVPIAKEILKTCPDSAYITDDDSQNALHIAINSEKLQFVEFILSTPQLHRLINQDDVDGNLPLHSAAILCNSQILHSLLNHKGQDYSARTATGNNAVDTVMAAENEMKTLKWSESFTLVSSKIPSIWRDSAGDEAKYMIKQKAIEEVKSLTERYISNTSLVAALLATITFAAAFTLPGGFSSDPSDAGVPIFARTAAFQAFVISDTIAMCSSLAVAFLCILATWEDLDYLLHYRKITTTLMWSAYATTAVAFGTGLFTVISPKSLWLAILILVLSCILPFLSKIIGDWPKIMVRLRVGRHFRSDLVPNY</sequence>
<evidence type="ECO:0000256" key="2">
    <source>
        <dbReference type="ARBA" id="ARBA00022692"/>
    </source>
</evidence>
<dbReference type="PANTHER" id="PTHR24186:SF54">
    <property type="entry name" value="PGG DOMAIN-CONTAINING PROTEIN"/>
    <property type="match status" value="1"/>
</dbReference>
<comment type="subcellular location">
    <subcellularLocation>
        <location evidence="1">Membrane</location>
        <topology evidence="1">Multi-pass membrane protein</topology>
    </subcellularLocation>
</comment>
<evidence type="ECO:0000313" key="12">
    <source>
        <dbReference type="Proteomes" id="UP001210211"/>
    </source>
</evidence>
<evidence type="ECO:0000256" key="8">
    <source>
        <dbReference type="SAM" id="MobiDB-lite"/>
    </source>
</evidence>
<keyword evidence="5 7" id="KW-0040">ANK repeat</keyword>
<evidence type="ECO:0000256" key="5">
    <source>
        <dbReference type="ARBA" id="ARBA00023043"/>
    </source>
</evidence>
<evidence type="ECO:0000259" key="10">
    <source>
        <dbReference type="Pfam" id="PF13962"/>
    </source>
</evidence>
<keyword evidence="3" id="KW-0677">Repeat</keyword>
<evidence type="ECO:0000256" key="9">
    <source>
        <dbReference type="SAM" id="Phobius"/>
    </source>
</evidence>
<feature type="region of interest" description="Disordered" evidence="8">
    <location>
        <begin position="1"/>
        <end position="28"/>
    </location>
</feature>
<dbReference type="PANTHER" id="PTHR24186">
    <property type="entry name" value="PROTEIN PHOSPHATASE 1 REGULATORY SUBUNIT"/>
    <property type="match status" value="1"/>
</dbReference>
<evidence type="ECO:0000256" key="6">
    <source>
        <dbReference type="ARBA" id="ARBA00023136"/>
    </source>
</evidence>
<name>A0AAD6EKW8_9POAL</name>
<keyword evidence="4 9" id="KW-1133">Transmembrane helix</keyword>
<feature type="transmembrane region" description="Helical" evidence="9">
    <location>
        <begin position="553"/>
        <end position="577"/>
    </location>
</feature>
<gene>
    <name evidence="11" type="ORF">LUZ61_017307</name>
</gene>
<dbReference type="Pfam" id="PF13962">
    <property type="entry name" value="PGG"/>
    <property type="match status" value="1"/>
</dbReference>
<evidence type="ECO:0000313" key="11">
    <source>
        <dbReference type="EMBL" id="KAJ3688143.1"/>
    </source>
</evidence>
<feature type="transmembrane region" description="Helical" evidence="9">
    <location>
        <begin position="513"/>
        <end position="541"/>
    </location>
</feature>
<dbReference type="GO" id="GO:0005886">
    <property type="term" value="C:plasma membrane"/>
    <property type="evidence" value="ECO:0007669"/>
    <property type="project" value="TreeGrafter"/>
</dbReference>
<dbReference type="PROSITE" id="PS50088">
    <property type="entry name" value="ANK_REPEAT"/>
    <property type="match status" value="1"/>
</dbReference>
<evidence type="ECO:0000256" key="1">
    <source>
        <dbReference type="ARBA" id="ARBA00004141"/>
    </source>
</evidence>
<protein>
    <recommendedName>
        <fullName evidence="10">PGG domain-containing protein</fullName>
    </recommendedName>
</protein>
<dbReference type="EMBL" id="JAMRDG010000002">
    <property type="protein sequence ID" value="KAJ3688143.1"/>
    <property type="molecule type" value="Genomic_DNA"/>
</dbReference>
<feature type="transmembrane region" description="Helical" evidence="9">
    <location>
        <begin position="471"/>
        <end position="493"/>
    </location>
</feature>
<organism evidence="11 12">
    <name type="scientific">Rhynchospora tenuis</name>
    <dbReference type="NCBI Taxonomy" id="198213"/>
    <lineage>
        <taxon>Eukaryota</taxon>
        <taxon>Viridiplantae</taxon>
        <taxon>Streptophyta</taxon>
        <taxon>Embryophyta</taxon>
        <taxon>Tracheophyta</taxon>
        <taxon>Spermatophyta</taxon>
        <taxon>Magnoliopsida</taxon>
        <taxon>Liliopsida</taxon>
        <taxon>Poales</taxon>
        <taxon>Cyperaceae</taxon>
        <taxon>Cyperoideae</taxon>
        <taxon>Rhynchosporeae</taxon>
        <taxon>Rhynchospora</taxon>
    </lineage>
</organism>
<feature type="transmembrane region" description="Helical" evidence="9">
    <location>
        <begin position="583"/>
        <end position="603"/>
    </location>
</feature>
<evidence type="ECO:0000256" key="7">
    <source>
        <dbReference type="PROSITE-ProRule" id="PRU00023"/>
    </source>
</evidence>
<dbReference type="SMART" id="SM00248">
    <property type="entry name" value="ANK"/>
    <property type="match status" value="9"/>
</dbReference>
<dbReference type="PROSITE" id="PS50297">
    <property type="entry name" value="ANK_REP_REGION"/>
    <property type="match status" value="1"/>
</dbReference>
<keyword evidence="12" id="KW-1185">Reference proteome</keyword>
<proteinExistence type="predicted"/>
<reference evidence="11 12" key="1">
    <citation type="journal article" date="2022" name="Cell">
        <title>Repeat-based holocentromeres influence genome architecture and karyotype evolution.</title>
        <authorList>
            <person name="Hofstatter P.G."/>
            <person name="Thangavel G."/>
            <person name="Lux T."/>
            <person name="Neumann P."/>
            <person name="Vondrak T."/>
            <person name="Novak P."/>
            <person name="Zhang M."/>
            <person name="Costa L."/>
            <person name="Castellani M."/>
            <person name="Scott A."/>
            <person name="Toegelov H."/>
            <person name="Fuchs J."/>
            <person name="Mata-Sucre Y."/>
            <person name="Dias Y."/>
            <person name="Vanzela A.L.L."/>
            <person name="Huettel B."/>
            <person name="Almeida C.C.S."/>
            <person name="Simkova H."/>
            <person name="Souza G."/>
            <person name="Pedrosa-Harand A."/>
            <person name="Macas J."/>
            <person name="Mayer K.F.X."/>
            <person name="Houben A."/>
            <person name="Marques A."/>
        </authorList>
    </citation>
    <scope>NUCLEOTIDE SEQUENCE [LARGE SCALE GENOMIC DNA]</scope>
    <source>
        <strain evidence="11">RhyTen1mFocal</strain>
    </source>
</reference>
<dbReference type="Proteomes" id="UP001210211">
    <property type="component" value="Unassembled WGS sequence"/>
</dbReference>
<keyword evidence="6 9" id="KW-0472">Membrane</keyword>
<dbReference type="Gene3D" id="1.25.40.20">
    <property type="entry name" value="Ankyrin repeat-containing domain"/>
    <property type="match status" value="3"/>
</dbReference>
<dbReference type="AlphaFoldDB" id="A0AAD6EKW8"/>
<dbReference type="InterPro" id="IPR036770">
    <property type="entry name" value="Ankyrin_rpt-contain_sf"/>
</dbReference>
<dbReference type="InterPro" id="IPR026961">
    <property type="entry name" value="PGG_dom"/>
</dbReference>
<feature type="region of interest" description="Disordered" evidence="8">
    <location>
        <begin position="284"/>
        <end position="304"/>
    </location>
</feature>
<dbReference type="Pfam" id="PF12796">
    <property type="entry name" value="Ank_2"/>
    <property type="match status" value="2"/>
</dbReference>